<dbReference type="PANTHER" id="PTHR33121:SF15">
    <property type="entry name" value="BLUE LIGHT- AND TEMPERATURE-REGULATED ANTIREPRESSOR BLUF"/>
    <property type="match status" value="1"/>
</dbReference>
<dbReference type="InterPro" id="IPR050706">
    <property type="entry name" value="Cyclic-di-GMP_PDE-like"/>
</dbReference>
<dbReference type="PROSITE" id="PS50883">
    <property type="entry name" value="EAL"/>
    <property type="match status" value="1"/>
</dbReference>
<dbReference type="AlphaFoldDB" id="A0A2W1LI86"/>
<organism evidence="2 3">
    <name type="scientific">Paenibacillus sambharensis</name>
    <dbReference type="NCBI Taxonomy" id="1803190"/>
    <lineage>
        <taxon>Bacteria</taxon>
        <taxon>Bacillati</taxon>
        <taxon>Bacillota</taxon>
        <taxon>Bacilli</taxon>
        <taxon>Bacillales</taxon>
        <taxon>Paenibacillaceae</taxon>
        <taxon>Paenibacillus</taxon>
    </lineage>
</organism>
<dbReference type="PANTHER" id="PTHR33121">
    <property type="entry name" value="CYCLIC DI-GMP PHOSPHODIESTERASE PDEF"/>
    <property type="match status" value="1"/>
</dbReference>
<dbReference type="Gene3D" id="3.20.20.450">
    <property type="entry name" value="EAL domain"/>
    <property type="match status" value="1"/>
</dbReference>
<evidence type="ECO:0000313" key="2">
    <source>
        <dbReference type="EMBL" id="PZD94244.1"/>
    </source>
</evidence>
<gene>
    <name evidence="2" type="ORF">DNH61_19775</name>
</gene>
<dbReference type="InterPro" id="IPR035919">
    <property type="entry name" value="EAL_sf"/>
</dbReference>
<dbReference type="OrthoDB" id="581425at2"/>
<evidence type="ECO:0000313" key="3">
    <source>
        <dbReference type="Proteomes" id="UP000249522"/>
    </source>
</evidence>
<proteinExistence type="predicted"/>
<dbReference type="InterPro" id="IPR001633">
    <property type="entry name" value="EAL_dom"/>
</dbReference>
<dbReference type="Proteomes" id="UP000249522">
    <property type="component" value="Unassembled WGS sequence"/>
</dbReference>
<dbReference type="GO" id="GO:0071111">
    <property type="term" value="F:cyclic-guanylate-specific phosphodiesterase activity"/>
    <property type="evidence" value="ECO:0007669"/>
    <property type="project" value="InterPro"/>
</dbReference>
<dbReference type="SMART" id="SM00052">
    <property type="entry name" value="EAL"/>
    <property type="match status" value="1"/>
</dbReference>
<keyword evidence="3" id="KW-1185">Reference proteome</keyword>
<dbReference type="SUPFAM" id="SSF141868">
    <property type="entry name" value="EAL domain-like"/>
    <property type="match status" value="1"/>
</dbReference>
<name>A0A2W1LI86_9BACL</name>
<feature type="domain" description="EAL" evidence="1">
    <location>
        <begin position="79"/>
        <end position="325"/>
    </location>
</feature>
<evidence type="ECO:0000259" key="1">
    <source>
        <dbReference type="PROSITE" id="PS50883"/>
    </source>
</evidence>
<protein>
    <submittedName>
        <fullName evidence="2">EAL domain-containing protein</fullName>
    </submittedName>
</protein>
<sequence>MTECESCSSAAPLYDQGTVELYTADHDQVRAYPYKSKEELFHLLKRLQAEEEGRLVRVTGESDPYRSRTAFLPVHYYMQRLDHSDMVSLISARQFTSHMQPIYEASGGSVYGYEFLLRPLPEGPEFKPYELFETARRTGLHSFLDRQARISAIEVGAALVPRGRKRFINFLPSSIYNPDYCLSHTFAAIKRLEQDPADFVFEVVETEKVEDVEHLKRVFRVYQDNGVQVALDDVGQGHSTLALLKELKPDFIKLDRSLVDGCHQSLEQQGKIGAIQSLAEAYGGMVLAEGIEKAEEWEFCKNAGIQLGQGYLFGRPSPAPVEPNS</sequence>
<dbReference type="RefSeq" id="WP_111148606.1">
    <property type="nucleotide sequence ID" value="NZ_QKRB01000054.1"/>
</dbReference>
<dbReference type="EMBL" id="QKRB01000054">
    <property type="protein sequence ID" value="PZD94244.1"/>
    <property type="molecule type" value="Genomic_DNA"/>
</dbReference>
<comment type="caution">
    <text evidence="2">The sequence shown here is derived from an EMBL/GenBank/DDBJ whole genome shotgun (WGS) entry which is preliminary data.</text>
</comment>
<dbReference type="CDD" id="cd01948">
    <property type="entry name" value="EAL"/>
    <property type="match status" value="1"/>
</dbReference>
<accession>A0A2W1LI86</accession>
<reference evidence="2 3" key="1">
    <citation type="submission" date="2018-06" db="EMBL/GenBank/DDBJ databases">
        <title>Paenibacillus imtechensis sp. nov.</title>
        <authorList>
            <person name="Pinnaka A.K."/>
            <person name="Singh H."/>
            <person name="Kaur M."/>
        </authorList>
    </citation>
    <scope>NUCLEOTIDE SEQUENCE [LARGE SCALE GENOMIC DNA]</scope>
    <source>
        <strain evidence="2 3">SMB1</strain>
    </source>
</reference>
<dbReference type="Pfam" id="PF00563">
    <property type="entry name" value="EAL"/>
    <property type="match status" value="1"/>
</dbReference>